<dbReference type="InterPro" id="IPR029058">
    <property type="entry name" value="AB_hydrolase_fold"/>
</dbReference>
<organism evidence="2 3">
    <name type="scientific">Lentzea waywayandensis</name>
    <dbReference type="NCBI Taxonomy" id="84724"/>
    <lineage>
        <taxon>Bacteria</taxon>
        <taxon>Bacillati</taxon>
        <taxon>Actinomycetota</taxon>
        <taxon>Actinomycetes</taxon>
        <taxon>Pseudonocardiales</taxon>
        <taxon>Pseudonocardiaceae</taxon>
        <taxon>Lentzea</taxon>
    </lineage>
</organism>
<feature type="domain" description="AB hydrolase-1" evidence="1">
    <location>
        <begin position="47"/>
        <end position="274"/>
    </location>
</feature>
<dbReference type="STRING" id="84724.SAMN04488564_11795"/>
<protein>
    <submittedName>
        <fullName evidence="2">Pimeloyl-ACP methyl ester carboxylesterase</fullName>
    </submittedName>
</protein>
<reference evidence="3" key="1">
    <citation type="submission" date="2016-10" db="EMBL/GenBank/DDBJ databases">
        <authorList>
            <person name="Varghese N."/>
            <person name="Submissions S."/>
        </authorList>
    </citation>
    <scope>NUCLEOTIDE SEQUENCE [LARGE SCALE GENOMIC DNA]</scope>
    <source>
        <strain evidence="3">DSM 44232</strain>
    </source>
</reference>
<accession>A0A1I6FGV5</accession>
<proteinExistence type="predicted"/>
<dbReference type="InterPro" id="IPR050266">
    <property type="entry name" value="AB_hydrolase_sf"/>
</dbReference>
<dbReference type="EMBL" id="FOYL01000017">
    <property type="protein sequence ID" value="SFR29171.1"/>
    <property type="molecule type" value="Genomic_DNA"/>
</dbReference>
<dbReference type="GO" id="GO:0003824">
    <property type="term" value="F:catalytic activity"/>
    <property type="evidence" value="ECO:0007669"/>
    <property type="project" value="UniProtKB-ARBA"/>
</dbReference>
<evidence type="ECO:0000313" key="3">
    <source>
        <dbReference type="Proteomes" id="UP000198583"/>
    </source>
</evidence>
<dbReference type="RefSeq" id="WP_093605635.1">
    <property type="nucleotide sequence ID" value="NZ_FOYL01000017.1"/>
</dbReference>
<dbReference type="InterPro" id="IPR000073">
    <property type="entry name" value="AB_hydrolase_1"/>
</dbReference>
<dbReference type="AlphaFoldDB" id="A0A1I6FGV5"/>
<dbReference type="SUPFAM" id="SSF53474">
    <property type="entry name" value="alpha/beta-Hydrolases"/>
    <property type="match status" value="1"/>
</dbReference>
<dbReference type="Proteomes" id="UP000198583">
    <property type="component" value="Unassembled WGS sequence"/>
</dbReference>
<dbReference type="Pfam" id="PF12697">
    <property type="entry name" value="Abhydrolase_6"/>
    <property type="match status" value="1"/>
</dbReference>
<gene>
    <name evidence="2" type="ORF">SAMN04488564_11795</name>
</gene>
<dbReference type="PANTHER" id="PTHR43798">
    <property type="entry name" value="MONOACYLGLYCEROL LIPASE"/>
    <property type="match status" value="1"/>
</dbReference>
<keyword evidence="3" id="KW-1185">Reference proteome</keyword>
<evidence type="ECO:0000313" key="2">
    <source>
        <dbReference type="EMBL" id="SFR29171.1"/>
    </source>
</evidence>
<name>A0A1I6FGV5_9PSEU</name>
<sequence>MSSTSVRASLVAGLPVTERKITVHGVSTAVIEGGTGRPILFLQTEFGAIWMRLIPDLVATHRVVTADLPGLGASEVPDGRVDAGRVLTWLGELIEQTCDSTPILVGKGPAGGLVARFAAEHGDRVDRLVLVDAHGLGKFRPPLRMMISFAGVMLRPTESRLDKSFRNYCYADLDRVRADMGESYDRVAAYALEFFRTPSVRTAMRRMAWMSAPIPPEDLDRITAPTTLIWGRQDVGMPLPVAEAASARFGWPLHVIDDARDDPALEQPEAFLAALRAAMG</sequence>
<evidence type="ECO:0000259" key="1">
    <source>
        <dbReference type="Pfam" id="PF12697"/>
    </source>
</evidence>
<dbReference type="Gene3D" id="3.40.50.1820">
    <property type="entry name" value="alpha/beta hydrolase"/>
    <property type="match status" value="1"/>
</dbReference>
<dbReference type="OrthoDB" id="3371334at2"/>
<dbReference type="PRINTS" id="PR00111">
    <property type="entry name" value="ABHYDROLASE"/>
</dbReference>